<dbReference type="Proteomes" id="UP000322159">
    <property type="component" value="Chromosome"/>
</dbReference>
<dbReference type="Pfam" id="PF00496">
    <property type="entry name" value="SBP_bac_5"/>
    <property type="match status" value="1"/>
</dbReference>
<dbReference type="GO" id="GO:0042597">
    <property type="term" value="C:periplasmic space"/>
    <property type="evidence" value="ECO:0007669"/>
    <property type="project" value="UniProtKB-ARBA"/>
</dbReference>
<dbReference type="InterPro" id="IPR039424">
    <property type="entry name" value="SBP_5"/>
</dbReference>
<dbReference type="GO" id="GO:1904680">
    <property type="term" value="F:peptide transmembrane transporter activity"/>
    <property type="evidence" value="ECO:0007669"/>
    <property type="project" value="TreeGrafter"/>
</dbReference>
<evidence type="ECO:0000313" key="3">
    <source>
        <dbReference type="Proteomes" id="UP000322159"/>
    </source>
</evidence>
<dbReference type="Gene3D" id="3.10.105.10">
    <property type="entry name" value="Dipeptide-binding Protein, Domain 3"/>
    <property type="match status" value="1"/>
</dbReference>
<dbReference type="PIRSF" id="PIRSF002741">
    <property type="entry name" value="MppA"/>
    <property type="match status" value="1"/>
</dbReference>
<dbReference type="GO" id="GO:0043190">
    <property type="term" value="C:ATP-binding cassette (ABC) transporter complex"/>
    <property type="evidence" value="ECO:0007669"/>
    <property type="project" value="InterPro"/>
</dbReference>
<dbReference type="SUPFAM" id="SSF53850">
    <property type="entry name" value="Periplasmic binding protein-like II"/>
    <property type="match status" value="1"/>
</dbReference>
<proteinExistence type="predicted"/>
<dbReference type="GO" id="GO:0015833">
    <property type="term" value="P:peptide transport"/>
    <property type="evidence" value="ECO:0007669"/>
    <property type="project" value="TreeGrafter"/>
</dbReference>
<sequence>MPISSSPTEHPRPPRVGRVRIRAVASVVAVVLTGAALVGCTPPSRTVAGSSVTVAVSGAFTSLNADSSFGRASALNADIASLTGSGFASHDDRGALVPDPSFGTATITARDPLTVRYTIAEGVTWSDGVPVTPDDLLLAWAAESGALDTPDAGADASTDPETGRVGPLPEGVVHFDAAPPHGLELARQTPQFGDDGRSLFVHFDSYTAGWQTVLAPGLPLHVVAARALQLPLRHDAAAATDTATADPDRDAAAGAVRAARAAILDRDTGALTRIAEVWNRGFDLTGGTPEPELLAALGPYRVTAVADGSVTLTANPRYEGSRRPAIETITLTTVDDPAELTRRFAAGRLDVATPVPDPALAASLAAIPGVRVVPGAASTLEHLELQFADSRNGLFGELRVRQAFLAVVPRQQILDEIVVPVSPDERLLDSFVLRPSDEGYADAIAGNGAREHAGVDVEAATALLASAGLVSPEVCILYDPADARRAAEFALIRDSAQRAGFRVTDCSRDDWRGLLGVAGAYDAALYAWDTTRLGPSAVSAVYRSDSAVANFTHFADPQADGLIDRLAATDDPAQRTALLTQLDALLWQQAYGLPLFAHPVLTVVSERVAGVTRSPLAPGVLEHAWAWTPVAPGGSARTG</sequence>
<protein>
    <submittedName>
        <fullName evidence="2">ABC transporter family substrate-binding protein</fullName>
    </submittedName>
</protein>
<gene>
    <name evidence="2" type="ORF">FLP23_06085</name>
</gene>
<dbReference type="CDD" id="cd08501">
    <property type="entry name" value="PBP2_Lpqw"/>
    <property type="match status" value="1"/>
</dbReference>
<evidence type="ECO:0000313" key="2">
    <source>
        <dbReference type="EMBL" id="QEO09608.1"/>
    </source>
</evidence>
<dbReference type="OrthoDB" id="7888869at2"/>
<dbReference type="Gene3D" id="3.40.190.10">
    <property type="entry name" value="Periplasmic binding protein-like II"/>
    <property type="match status" value="1"/>
</dbReference>
<keyword evidence="3" id="KW-1185">Reference proteome</keyword>
<dbReference type="InterPro" id="IPR030678">
    <property type="entry name" value="Peptide/Ni-bd"/>
</dbReference>
<name>A0A5C1Y8C4_9MICO</name>
<dbReference type="EMBL" id="CP043504">
    <property type="protein sequence ID" value="QEO09608.1"/>
    <property type="molecule type" value="Genomic_DNA"/>
</dbReference>
<dbReference type="PANTHER" id="PTHR30290">
    <property type="entry name" value="PERIPLASMIC BINDING COMPONENT OF ABC TRANSPORTER"/>
    <property type="match status" value="1"/>
</dbReference>
<organism evidence="2 3">
    <name type="scientific">Protaetiibacter larvae</name>
    <dbReference type="NCBI Taxonomy" id="2592654"/>
    <lineage>
        <taxon>Bacteria</taxon>
        <taxon>Bacillati</taxon>
        <taxon>Actinomycetota</taxon>
        <taxon>Actinomycetes</taxon>
        <taxon>Micrococcales</taxon>
        <taxon>Microbacteriaceae</taxon>
        <taxon>Protaetiibacter</taxon>
    </lineage>
</organism>
<dbReference type="AlphaFoldDB" id="A0A5C1Y8C4"/>
<reference evidence="2 3" key="1">
    <citation type="submission" date="2019-09" db="EMBL/GenBank/DDBJ databases">
        <title>Genome sequencing of strain KACC 19322.</title>
        <authorList>
            <person name="Heo J."/>
            <person name="Kim S.-J."/>
            <person name="Kim J.-S."/>
            <person name="Hong S.-B."/>
            <person name="Kwon S.-W."/>
        </authorList>
    </citation>
    <scope>NUCLEOTIDE SEQUENCE [LARGE SCALE GENOMIC DNA]</scope>
    <source>
        <strain evidence="2 3">KACC 19322</strain>
    </source>
</reference>
<accession>A0A5C1Y8C4</accession>
<evidence type="ECO:0000259" key="1">
    <source>
        <dbReference type="Pfam" id="PF00496"/>
    </source>
</evidence>
<feature type="domain" description="Solute-binding protein family 5" evidence="1">
    <location>
        <begin position="110"/>
        <end position="546"/>
    </location>
</feature>
<dbReference type="InterPro" id="IPR000914">
    <property type="entry name" value="SBP_5_dom"/>
</dbReference>
<dbReference type="PANTHER" id="PTHR30290:SF65">
    <property type="entry name" value="MONOACYL PHOSPHATIDYLINOSITOL TETRAMANNOSIDE-BINDING PROTEIN LPQW-RELATED"/>
    <property type="match status" value="1"/>
</dbReference>
<dbReference type="KEGG" id="lyk:FLP23_06085"/>